<keyword evidence="4" id="KW-1185">Reference proteome</keyword>
<reference evidence="4" key="1">
    <citation type="submission" date="2015-06" db="EMBL/GenBank/DDBJ databases">
        <authorList>
            <person name="Lim Y.L."/>
            <person name="Ee R."/>
            <person name="Yong D."/>
            <person name="How K.Y."/>
            <person name="Yin W.F."/>
            <person name="Chan K.G."/>
        </authorList>
    </citation>
    <scope>NUCLEOTIDE SEQUENCE [LARGE SCALE GENOMIC DNA]</scope>
    <source>
        <strain evidence="4">DSM 25325</strain>
    </source>
</reference>
<dbReference type="RefSeq" id="WP_047213162.1">
    <property type="nucleotide sequence ID" value="NZ_CP011568.3"/>
</dbReference>
<evidence type="ECO:0000256" key="1">
    <source>
        <dbReference type="SAM" id="MobiDB-lite"/>
    </source>
</evidence>
<sequence length="256" mass="25485">MRSLANRLCRQWTLPLTFVLAIAAATLPDAGAQGRASTATGPSNGTLGGGANGASNRGGAGGVSNPSPGAGAGSAINGGGASGRTPQATESSRQGYLGGRTTPVVTPPPETPPSTSTTVPVAPLTVLSVSQFGKCAHSATLASPQARLSGNNLARIDALADGLMPGTRQGAQTARYLLADMQAELEKPDPDPLLAGTYLGMISVRPVTADLVSVVSESLCAPPLPPSRAHAIAAIAEAQRLKRLSPSGTPGGTPKQ</sequence>
<accession>A0A0G3EQF6</accession>
<evidence type="ECO:0000256" key="2">
    <source>
        <dbReference type="SAM" id="SignalP"/>
    </source>
</evidence>
<gene>
    <name evidence="3" type="ORF">ABW99_04185</name>
</gene>
<dbReference type="STRING" id="445709.ABW99_04185"/>
<feature type="region of interest" description="Disordered" evidence="1">
    <location>
        <begin position="32"/>
        <end position="119"/>
    </location>
</feature>
<evidence type="ECO:0000313" key="3">
    <source>
        <dbReference type="EMBL" id="AKJ67542.1"/>
    </source>
</evidence>
<feature type="compositionally biased region" description="Polar residues" evidence="1">
    <location>
        <begin position="35"/>
        <end position="45"/>
    </location>
</feature>
<dbReference type="AlphaFoldDB" id="A0A0G3EQF6"/>
<organism evidence="3 4">
    <name type="scientific">Pandoraea thiooxydans</name>
    <dbReference type="NCBI Taxonomy" id="445709"/>
    <lineage>
        <taxon>Bacteria</taxon>
        <taxon>Pseudomonadati</taxon>
        <taxon>Pseudomonadota</taxon>
        <taxon>Betaproteobacteria</taxon>
        <taxon>Burkholderiales</taxon>
        <taxon>Burkholderiaceae</taxon>
        <taxon>Pandoraea</taxon>
    </lineage>
</organism>
<feature type="chain" id="PRO_5002553491" description="DUF732 domain-containing protein" evidence="2">
    <location>
        <begin position="24"/>
        <end position="256"/>
    </location>
</feature>
<dbReference type="EMBL" id="CP011568">
    <property type="protein sequence ID" value="AKJ67542.1"/>
    <property type="molecule type" value="Genomic_DNA"/>
</dbReference>
<protein>
    <recommendedName>
        <fullName evidence="5">DUF732 domain-containing protein</fullName>
    </recommendedName>
</protein>
<proteinExistence type="predicted"/>
<feature type="compositionally biased region" description="Polar residues" evidence="1">
    <location>
        <begin position="84"/>
        <end position="94"/>
    </location>
</feature>
<name>A0A0G3EQF6_9BURK</name>
<dbReference type="PATRIC" id="fig|445709.3.peg.896"/>
<dbReference type="KEGG" id="ptx:ABW99_04185"/>
<feature type="signal peptide" evidence="2">
    <location>
        <begin position="1"/>
        <end position="23"/>
    </location>
</feature>
<dbReference type="Proteomes" id="UP000036700">
    <property type="component" value="Chromosome"/>
</dbReference>
<keyword evidence="2" id="KW-0732">Signal</keyword>
<evidence type="ECO:0008006" key="5">
    <source>
        <dbReference type="Google" id="ProtNLM"/>
    </source>
</evidence>
<feature type="compositionally biased region" description="Gly residues" evidence="1">
    <location>
        <begin position="70"/>
        <end position="82"/>
    </location>
</feature>
<evidence type="ECO:0000313" key="4">
    <source>
        <dbReference type="Proteomes" id="UP000036700"/>
    </source>
</evidence>
<feature type="compositionally biased region" description="Gly residues" evidence="1">
    <location>
        <begin position="46"/>
        <end position="62"/>
    </location>
</feature>